<evidence type="ECO:0000313" key="1">
    <source>
        <dbReference type="EMBL" id="OGZ54074.1"/>
    </source>
</evidence>
<gene>
    <name evidence="1" type="ORF">A3H64_00500</name>
</gene>
<reference evidence="1 2" key="1">
    <citation type="journal article" date="2016" name="Nat. Commun.">
        <title>Thousands of microbial genomes shed light on interconnected biogeochemical processes in an aquifer system.</title>
        <authorList>
            <person name="Anantharaman K."/>
            <person name="Brown C.T."/>
            <person name="Hug L.A."/>
            <person name="Sharon I."/>
            <person name="Castelle C.J."/>
            <person name="Probst A.J."/>
            <person name="Thomas B.C."/>
            <person name="Singh A."/>
            <person name="Wilkins M.J."/>
            <person name="Karaoz U."/>
            <person name="Brodie E.L."/>
            <person name="Williams K.H."/>
            <person name="Hubbard S.S."/>
            <person name="Banfield J.F."/>
        </authorList>
    </citation>
    <scope>NUCLEOTIDE SEQUENCE [LARGE SCALE GENOMIC DNA]</scope>
</reference>
<name>A0A1G2GV46_9BACT</name>
<protein>
    <submittedName>
        <fullName evidence="1">Uncharacterized protein</fullName>
    </submittedName>
</protein>
<accession>A0A1G2GV46</accession>
<evidence type="ECO:0000313" key="2">
    <source>
        <dbReference type="Proteomes" id="UP000178186"/>
    </source>
</evidence>
<dbReference type="EMBL" id="MHNY01000049">
    <property type="protein sequence ID" value="OGZ54074.1"/>
    <property type="molecule type" value="Genomic_DNA"/>
</dbReference>
<dbReference type="Proteomes" id="UP000178186">
    <property type="component" value="Unassembled WGS sequence"/>
</dbReference>
<sequence length="142" mass="15689">MKNFLIVTMMIIVIFIPVITFGQGGVIPERIVVTAVAPAEGPGLWTRFWTWVGSLTKDDAMNVVDVGAEATGVPPPGTVSDAVDITKEATPSIMEKVENIKEYRKNVDQDGDTLGIYNNPDNIPENPTLSQRFFRWLNNIIK</sequence>
<organism evidence="1 2">
    <name type="scientific">Candidatus Ryanbacteria bacterium RIFCSPLOWO2_02_FULL_45_11c</name>
    <dbReference type="NCBI Taxonomy" id="1802128"/>
    <lineage>
        <taxon>Bacteria</taxon>
        <taxon>Candidatus Ryaniibacteriota</taxon>
    </lineage>
</organism>
<proteinExistence type="predicted"/>
<dbReference type="AlphaFoldDB" id="A0A1G2GV46"/>
<comment type="caution">
    <text evidence="1">The sequence shown here is derived from an EMBL/GenBank/DDBJ whole genome shotgun (WGS) entry which is preliminary data.</text>
</comment>